<organism evidence="6 7">
    <name type="scientific">Ciona savignyi</name>
    <name type="common">Pacific transparent sea squirt</name>
    <dbReference type="NCBI Taxonomy" id="51511"/>
    <lineage>
        <taxon>Eukaryota</taxon>
        <taxon>Metazoa</taxon>
        <taxon>Chordata</taxon>
        <taxon>Tunicata</taxon>
        <taxon>Ascidiacea</taxon>
        <taxon>Phlebobranchia</taxon>
        <taxon>Cionidae</taxon>
        <taxon>Ciona</taxon>
    </lineage>
</organism>
<dbReference type="CDD" id="cd23705">
    <property type="entry name" value="Flattop"/>
    <property type="match status" value="1"/>
</dbReference>
<reference evidence="6" key="3">
    <citation type="submission" date="2025-09" db="UniProtKB">
        <authorList>
            <consortium name="Ensembl"/>
        </authorList>
    </citation>
    <scope>IDENTIFICATION</scope>
</reference>
<dbReference type="GeneTree" id="ENSGT00390000001092"/>
<feature type="compositionally biased region" description="Polar residues" evidence="5">
    <location>
        <begin position="113"/>
        <end position="123"/>
    </location>
</feature>
<comment type="function">
    <text evidence="4">Microtubule inner protein (MIP) part of the dynein-decorated doublet microtubules (DMTs) in cilia axoneme. Acts as a regulator of cilium basal body docking and positioning in mono- and multiciliated cells. Regulates basal body docking and cilia formation in multiciliated lung cells. Regulates kinocilium positioning and stereocilia bundle morphogenesis in the inner ear.</text>
</comment>
<dbReference type="Proteomes" id="UP000007875">
    <property type="component" value="Unassembled WGS sequence"/>
</dbReference>
<feature type="compositionally biased region" description="Basic and acidic residues" evidence="5">
    <location>
        <begin position="185"/>
        <end position="195"/>
    </location>
</feature>
<dbReference type="AlphaFoldDB" id="H2YQV8"/>
<dbReference type="Ensembl" id="ENSCSAVT00000007816.1">
    <property type="protein sequence ID" value="ENSCSAVP00000007716.1"/>
    <property type="gene ID" value="ENSCSAVG00000004613.1"/>
</dbReference>
<name>H2YQV8_CIOSA</name>
<accession>H2YQV8</accession>
<keyword evidence="7" id="KW-1185">Reference proteome</keyword>
<evidence type="ECO:0000313" key="7">
    <source>
        <dbReference type="Proteomes" id="UP000007875"/>
    </source>
</evidence>
<evidence type="ECO:0000313" key="6">
    <source>
        <dbReference type="Ensembl" id="ENSCSAVP00000007716.1"/>
    </source>
</evidence>
<sequence>MSSHFSANQYEDAFNPKKLINWTVPRKHKERPSTLEGFTQIIANDRGHLRNGVPRSNESPWGTFMGTWDMPRKIPPARPSYTARSDRAAQNLLQFKDASPLNTAVNGYKEFTPNKSKNLSPKKTSPLARPNAPTPPKSKSPEQIVAPSAGVECAKDEVRAASKQSEERFKSPSPGSRRAISPTDFIKEKRADSKQIDVMSLPPTPASQKAISPVPSVVSDKERNINSGRPQSRGSSRRRSPQLEVC</sequence>
<dbReference type="Pfam" id="PF22611">
    <property type="entry name" value="CFAP126"/>
    <property type="match status" value="1"/>
</dbReference>
<evidence type="ECO:0000256" key="4">
    <source>
        <dbReference type="ARBA" id="ARBA00045261"/>
    </source>
</evidence>
<evidence type="ECO:0000256" key="2">
    <source>
        <dbReference type="ARBA" id="ARBA00019181"/>
    </source>
</evidence>
<dbReference type="PANTHER" id="PTHR34639">
    <property type="entry name" value="PROTEIN FLATTOP"/>
    <property type="match status" value="1"/>
</dbReference>
<reference evidence="7" key="1">
    <citation type="submission" date="2003-08" db="EMBL/GenBank/DDBJ databases">
        <authorList>
            <person name="Birren B."/>
            <person name="Nusbaum C."/>
            <person name="Abebe A."/>
            <person name="Abouelleil A."/>
            <person name="Adekoya E."/>
            <person name="Ait-zahra M."/>
            <person name="Allen N."/>
            <person name="Allen T."/>
            <person name="An P."/>
            <person name="Anderson M."/>
            <person name="Anderson S."/>
            <person name="Arachchi H."/>
            <person name="Armbruster J."/>
            <person name="Bachantsang P."/>
            <person name="Baldwin J."/>
            <person name="Barry A."/>
            <person name="Bayul T."/>
            <person name="Blitshsteyn B."/>
            <person name="Bloom T."/>
            <person name="Blye J."/>
            <person name="Boguslavskiy L."/>
            <person name="Borowsky M."/>
            <person name="Boukhgalter B."/>
            <person name="Brunache A."/>
            <person name="Butler J."/>
            <person name="Calixte N."/>
            <person name="Calvo S."/>
            <person name="Camarata J."/>
            <person name="Campo K."/>
            <person name="Chang J."/>
            <person name="Cheshatsang Y."/>
            <person name="Citroen M."/>
            <person name="Collymore A."/>
            <person name="Considine T."/>
            <person name="Cook A."/>
            <person name="Cooke P."/>
            <person name="Corum B."/>
            <person name="Cuomo C."/>
            <person name="David R."/>
            <person name="Dawoe T."/>
            <person name="Degray S."/>
            <person name="Dodge S."/>
            <person name="Dooley K."/>
            <person name="Dorje P."/>
            <person name="Dorjee K."/>
            <person name="Dorris L."/>
            <person name="Duffey N."/>
            <person name="Dupes A."/>
            <person name="Elkins T."/>
            <person name="Engels R."/>
            <person name="Erickson J."/>
            <person name="Farina A."/>
            <person name="Faro S."/>
            <person name="Ferreira P."/>
            <person name="Fischer H."/>
            <person name="Fitzgerald M."/>
            <person name="Foley K."/>
            <person name="Gage D."/>
            <person name="Galagan J."/>
            <person name="Gearin G."/>
            <person name="Gnerre S."/>
            <person name="Gnirke A."/>
            <person name="Goyette A."/>
            <person name="Graham J."/>
            <person name="Grandbois E."/>
            <person name="Gyaltsen K."/>
            <person name="Hafez N."/>
            <person name="Hagopian D."/>
            <person name="Hagos B."/>
            <person name="Hall J."/>
            <person name="Hatcher B."/>
            <person name="Heller A."/>
            <person name="Higgins H."/>
            <person name="Honan T."/>
            <person name="Horn A."/>
            <person name="Houde N."/>
            <person name="Hughes L."/>
            <person name="Hulme W."/>
            <person name="Husby E."/>
            <person name="Iliev I."/>
            <person name="Jaffe D."/>
            <person name="Jones C."/>
            <person name="Kamal M."/>
            <person name="Kamat A."/>
            <person name="Kamvysselis M."/>
            <person name="Karlsson E."/>
            <person name="Kells C."/>
            <person name="Kieu A."/>
            <person name="Kisner P."/>
            <person name="Kodira C."/>
            <person name="Kulbokas E."/>
            <person name="Labutti K."/>
            <person name="Lama D."/>
            <person name="Landers T."/>
            <person name="Leger J."/>
            <person name="Levine S."/>
            <person name="Lewis D."/>
            <person name="Lewis T."/>
            <person name="Lindblad-toh K."/>
            <person name="Liu X."/>
            <person name="Lokyitsang T."/>
            <person name="Lokyitsang Y."/>
            <person name="Lucien O."/>
            <person name="Lui A."/>
            <person name="Ma L.J."/>
            <person name="Mabbitt R."/>
            <person name="Macdonald J."/>
            <person name="Maclean C."/>
            <person name="Major J."/>
            <person name="Manning J."/>
            <person name="Marabella R."/>
            <person name="Maru K."/>
            <person name="Matthews C."/>
            <person name="Mauceli E."/>
            <person name="Mccarthy M."/>
            <person name="Mcdonough S."/>
            <person name="Mcghee T."/>
            <person name="Meldrim J."/>
            <person name="Meneus L."/>
            <person name="Mesirov J."/>
            <person name="Mihalev A."/>
            <person name="Mihova T."/>
            <person name="Mikkelsen T."/>
            <person name="Mlenga V."/>
            <person name="Moru K."/>
            <person name="Mozes J."/>
            <person name="Mulrain L."/>
            <person name="Munson G."/>
            <person name="Naylor J."/>
            <person name="Newes C."/>
            <person name="Nguyen C."/>
            <person name="Nguyen N."/>
            <person name="Nguyen T."/>
            <person name="Nicol R."/>
            <person name="Nielsen C."/>
            <person name="Nizzari M."/>
            <person name="Norbu C."/>
            <person name="Norbu N."/>
            <person name="O'donnell P."/>
            <person name="Okoawo O."/>
            <person name="O'leary S."/>
            <person name="Omotosho B."/>
            <person name="O'neill K."/>
            <person name="Osman S."/>
            <person name="Parker S."/>
            <person name="Perrin D."/>
            <person name="Phunkhang P."/>
            <person name="Piqani B."/>
            <person name="Purcell S."/>
            <person name="Rachupka T."/>
            <person name="Ramasamy U."/>
            <person name="Rameau R."/>
            <person name="Ray V."/>
            <person name="Raymond C."/>
            <person name="Retta R."/>
            <person name="Richardson S."/>
            <person name="Rise C."/>
            <person name="Rodriguez J."/>
            <person name="Rogers J."/>
            <person name="Rogov P."/>
            <person name="Rutman M."/>
            <person name="Schupbach R."/>
            <person name="Seaman C."/>
            <person name="Settipalli S."/>
            <person name="Sharpe T."/>
            <person name="Sheridan J."/>
            <person name="Sherpa N."/>
            <person name="Shi J."/>
            <person name="Smirnov S."/>
            <person name="Smith C."/>
            <person name="Sougnez C."/>
            <person name="Spencer B."/>
            <person name="Stalker J."/>
            <person name="Stange-thomann N."/>
            <person name="Stavropoulos S."/>
            <person name="Stetson K."/>
            <person name="Stone C."/>
            <person name="Stone S."/>
            <person name="Stubbs M."/>
            <person name="Talamas J."/>
            <person name="Tchuinga P."/>
            <person name="Tenzing P."/>
            <person name="Tesfaye S."/>
            <person name="Theodore J."/>
            <person name="Thoulutsang Y."/>
            <person name="Topham K."/>
            <person name="Towey S."/>
            <person name="Tsamla T."/>
            <person name="Tsomo N."/>
            <person name="Vallee D."/>
            <person name="Vassiliev H."/>
            <person name="Venkataraman V."/>
            <person name="Vinson J."/>
            <person name="Vo A."/>
            <person name="Wade C."/>
            <person name="Wang S."/>
            <person name="Wangchuk T."/>
            <person name="Wangdi T."/>
            <person name="Whittaker C."/>
            <person name="Wilkinson J."/>
            <person name="Wu Y."/>
            <person name="Wyman D."/>
            <person name="Yadav S."/>
            <person name="Yang S."/>
            <person name="Yang X."/>
            <person name="Yeager S."/>
            <person name="Yee E."/>
            <person name="Young G."/>
            <person name="Zainoun J."/>
            <person name="Zembeck L."/>
            <person name="Zimmer A."/>
            <person name="Zody M."/>
            <person name="Lander E."/>
        </authorList>
    </citation>
    <scope>NUCLEOTIDE SEQUENCE [LARGE SCALE GENOMIC DNA]</scope>
</reference>
<dbReference type="PANTHER" id="PTHR34639:SF1">
    <property type="entry name" value="PROTEIN FLATTOP"/>
    <property type="match status" value="1"/>
</dbReference>
<comment type="similarity">
    <text evidence="1">Belongs to the Flattop family.</text>
</comment>
<dbReference type="STRING" id="51511.ENSCSAVP00000007716"/>
<dbReference type="InParanoid" id="H2YQV8"/>
<dbReference type="eggNOG" id="ENOG502S5M4">
    <property type="taxonomic scope" value="Eukaryota"/>
</dbReference>
<dbReference type="GO" id="GO:0044782">
    <property type="term" value="P:cilium organization"/>
    <property type="evidence" value="ECO:0007669"/>
    <property type="project" value="TreeGrafter"/>
</dbReference>
<dbReference type="OMA" id="INWTVPR"/>
<dbReference type="GO" id="GO:0036064">
    <property type="term" value="C:ciliary basal body"/>
    <property type="evidence" value="ECO:0007669"/>
    <property type="project" value="TreeGrafter"/>
</dbReference>
<feature type="compositionally biased region" description="Basic and acidic residues" evidence="5">
    <location>
        <begin position="153"/>
        <end position="170"/>
    </location>
</feature>
<dbReference type="HOGENOM" id="CLU_1128739_0_0_1"/>
<reference evidence="6" key="2">
    <citation type="submission" date="2025-08" db="UniProtKB">
        <authorList>
            <consortium name="Ensembl"/>
        </authorList>
    </citation>
    <scope>IDENTIFICATION</scope>
</reference>
<dbReference type="InterPro" id="IPR038797">
    <property type="entry name" value="Fltp"/>
</dbReference>
<evidence type="ECO:0000256" key="1">
    <source>
        <dbReference type="ARBA" id="ARBA00009887"/>
    </source>
</evidence>
<evidence type="ECO:0000256" key="5">
    <source>
        <dbReference type="SAM" id="MobiDB-lite"/>
    </source>
</evidence>
<protein>
    <recommendedName>
        <fullName evidence="2">Protein Flattop</fullName>
    </recommendedName>
    <alternativeName>
        <fullName evidence="3">Cilia- and flagella-associated protein 126</fullName>
    </alternativeName>
</protein>
<evidence type="ECO:0000256" key="3">
    <source>
        <dbReference type="ARBA" id="ARBA00033306"/>
    </source>
</evidence>
<proteinExistence type="inferred from homology"/>
<feature type="region of interest" description="Disordered" evidence="5">
    <location>
        <begin position="106"/>
        <end position="246"/>
    </location>
</feature>